<accession>A0A133Y574</accession>
<dbReference type="EMBL" id="LSCQ01000009">
    <property type="protein sequence ID" value="KXB38235.1"/>
    <property type="molecule type" value="Genomic_DNA"/>
</dbReference>
<dbReference type="InterPro" id="IPR029069">
    <property type="entry name" value="HotDog_dom_sf"/>
</dbReference>
<protein>
    <submittedName>
        <fullName evidence="4">Thioesterase family protein</fullName>
    </submittedName>
</protein>
<dbReference type="SUPFAM" id="SSF54637">
    <property type="entry name" value="Thioesterase/thiol ester dehydrase-isomerase"/>
    <property type="match status" value="1"/>
</dbReference>
<proteinExistence type="predicted"/>
<organism evidence="4 5">
    <name type="scientific">Aerococcus christensenii</name>
    <dbReference type="NCBI Taxonomy" id="87541"/>
    <lineage>
        <taxon>Bacteria</taxon>
        <taxon>Bacillati</taxon>
        <taxon>Bacillota</taxon>
        <taxon>Bacilli</taxon>
        <taxon>Lactobacillales</taxon>
        <taxon>Aerococcaceae</taxon>
        <taxon>Aerococcus</taxon>
    </lineage>
</organism>
<feature type="active site" evidence="1">
    <location>
        <position position="26"/>
    </location>
</feature>
<dbReference type="InterPro" id="IPR025540">
    <property type="entry name" value="FlK"/>
</dbReference>
<feature type="domain" description="Fluoroacetyl-CoA-specific thioesterase-like" evidence="3">
    <location>
        <begin position="10"/>
        <end position="109"/>
    </location>
</feature>
<dbReference type="Proteomes" id="UP000070422">
    <property type="component" value="Unassembled WGS sequence"/>
</dbReference>
<sequence>MQVHFTVLSHQLANYVGSGSLPVLSTPWLVAFVENAAVRFLRDQLEDNETTVGAHVELDHLTPSLEGEDIIVNIELVQHKKRFYEFSFEATCQGKLIGKGRHCRVKVDSQSFMTHAKSKS</sequence>
<feature type="binding site" evidence="2">
    <location>
        <position position="53"/>
    </location>
    <ligand>
        <name>CoA</name>
        <dbReference type="ChEBI" id="CHEBI:57287"/>
    </ligand>
</feature>
<feature type="binding site" evidence="2">
    <location>
        <position position="53"/>
    </location>
    <ligand>
        <name>substrate</name>
    </ligand>
</feature>
<dbReference type="Pfam" id="PF22636">
    <property type="entry name" value="FlK"/>
    <property type="match status" value="1"/>
</dbReference>
<dbReference type="PANTHER" id="PTHR36934:SF1">
    <property type="entry name" value="THIOESTERASE DOMAIN-CONTAINING PROTEIN"/>
    <property type="match status" value="1"/>
</dbReference>
<feature type="binding site" evidence="2">
    <location>
        <position position="104"/>
    </location>
    <ligand>
        <name>substrate</name>
    </ligand>
</feature>
<dbReference type="Gene3D" id="3.10.129.10">
    <property type="entry name" value="Hotdog Thioesterase"/>
    <property type="match status" value="1"/>
</dbReference>
<reference evidence="4 5" key="1">
    <citation type="submission" date="2016-01" db="EMBL/GenBank/DDBJ databases">
        <authorList>
            <person name="Oliw E.H."/>
        </authorList>
    </citation>
    <scope>NUCLEOTIDE SEQUENCE [LARGE SCALE GENOMIC DNA]</scope>
    <source>
        <strain evidence="4 5">KA00635</strain>
    </source>
</reference>
<name>A0A133Y574_9LACT</name>
<dbReference type="PIRSF" id="PIRSF014972">
    <property type="entry name" value="FlK"/>
    <property type="match status" value="1"/>
</dbReference>
<evidence type="ECO:0000313" key="5">
    <source>
        <dbReference type="Proteomes" id="UP000070422"/>
    </source>
</evidence>
<dbReference type="AlphaFoldDB" id="A0A133Y574"/>
<evidence type="ECO:0000313" key="4">
    <source>
        <dbReference type="EMBL" id="KXB38235.1"/>
    </source>
</evidence>
<dbReference type="RefSeq" id="WP_060936278.1">
    <property type="nucleotide sequence ID" value="NZ_JASOZP010000005.1"/>
</dbReference>
<evidence type="ECO:0000256" key="2">
    <source>
        <dbReference type="PIRSR" id="PIRSR014972-2"/>
    </source>
</evidence>
<dbReference type="PANTHER" id="PTHR36934">
    <property type="entry name" value="BLR0278 PROTEIN"/>
    <property type="match status" value="1"/>
</dbReference>
<gene>
    <name evidence="4" type="ORF">HMPREF3187_00061</name>
</gene>
<evidence type="ECO:0000256" key="1">
    <source>
        <dbReference type="PIRSR" id="PIRSR014972-1"/>
    </source>
</evidence>
<feature type="active site" evidence="1">
    <location>
        <position position="60"/>
    </location>
</feature>
<evidence type="ECO:0000259" key="3">
    <source>
        <dbReference type="Pfam" id="PF22636"/>
    </source>
</evidence>
<dbReference type="PATRIC" id="fig|87541.4.peg.61"/>
<dbReference type="OrthoDB" id="6902891at2"/>
<feature type="active site" evidence="1">
    <location>
        <position position="34"/>
    </location>
</feature>
<dbReference type="InterPro" id="IPR054485">
    <property type="entry name" value="FlK-like_dom"/>
</dbReference>
<comment type="caution">
    <text evidence="4">The sequence shown here is derived from an EMBL/GenBank/DDBJ whole genome shotgun (WGS) entry which is preliminary data.</text>
</comment>